<dbReference type="Proteomes" id="UP000017127">
    <property type="component" value="Unassembled WGS sequence"/>
</dbReference>
<accession>U7Q6U4</accession>
<name>U7Q6U4_9CYAN</name>
<reference evidence="1 2" key="1">
    <citation type="journal article" date="2013" name="Front. Microbiol.">
        <title>Comparative genomic analyses of the cyanobacterium, Lyngbya aestuarii BL J, a powerful hydrogen producer.</title>
        <authorList>
            <person name="Kothari A."/>
            <person name="Vaughn M."/>
            <person name="Garcia-Pichel F."/>
        </authorList>
    </citation>
    <scope>NUCLEOTIDE SEQUENCE [LARGE SCALE GENOMIC DNA]</scope>
    <source>
        <strain evidence="1 2">BL J</strain>
    </source>
</reference>
<feature type="non-terminal residue" evidence="1">
    <location>
        <position position="1"/>
    </location>
</feature>
<gene>
    <name evidence="1" type="ORF">M595_6514</name>
</gene>
<sequence>ADTFVLAVGEGIDTIVDFEVGIDLLGLKGELSADELSISQVGSNAEISLGSEMLAILTGVNAADLTADDPFVMIA</sequence>
<evidence type="ECO:0000313" key="1">
    <source>
        <dbReference type="EMBL" id="ERT03548.1"/>
    </source>
</evidence>
<evidence type="ECO:0000313" key="2">
    <source>
        <dbReference type="Proteomes" id="UP000017127"/>
    </source>
</evidence>
<comment type="caution">
    <text evidence="1">The sequence shown here is derived from an EMBL/GenBank/DDBJ whole genome shotgun (WGS) entry which is preliminary data.</text>
</comment>
<dbReference type="AlphaFoldDB" id="U7Q6U4"/>
<organism evidence="1 2">
    <name type="scientific">Lyngbya aestuarii BL J</name>
    <dbReference type="NCBI Taxonomy" id="1348334"/>
    <lineage>
        <taxon>Bacteria</taxon>
        <taxon>Bacillati</taxon>
        <taxon>Cyanobacteriota</taxon>
        <taxon>Cyanophyceae</taxon>
        <taxon>Oscillatoriophycideae</taxon>
        <taxon>Oscillatoriales</taxon>
        <taxon>Microcoleaceae</taxon>
        <taxon>Lyngbya</taxon>
    </lineage>
</organism>
<keyword evidence="2" id="KW-1185">Reference proteome</keyword>
<dbReference type="SUPFAM" id="SSF51120">
    <property type="entry name" value="beta-Roll"/>
    <property type="match status" value="1"/>
</dbReference>
<proteinExistence type="predicted"/>
<protein>
    <submittedName>
        <fullName evidence="1">Alkaline phosphatase domain protein</fullName>
    </submittedName>
</protein>
<dbReference type="InterPro" id="IPR011049">
    <property type="entry name" value="Serralysin-like_metalloprot_C"/>
</dbReference>
<dbReference type="EMBL" id="AUZM01000385">
    <property type="protein sequence ID" value="ERT03548.1"/>
    <property type="molecule type" value="Genomic_DNA"/>
</dbReference>